<dbReference type="GO" id="GO:0008934">
    <property type="term" value="F:inositol monophosphate 1-phosphatase activity"/>
    <property type="evidence" value="ECO:0007669"/>
    <property type="project" value="TreeGrafter"/>
</dbReference>
<keyword evidence="2 5" id="KW-0378">Hydrolase</keyword>
<dbReference type="GO" id="GO:0004401">
    <property type="term" value="F:histidinol-phosphatase activity"/>
    <property type="evidence" value="ECO:0007669"/>
    <property type="project" value="UniProtKB-EC"/>
</dbReference>
<accession>R4YW55</accession>
<feature type="binding site" evidence="4">
    <location>
        <position position="214"/>
    </location>
    <ligand>
        <name>Mg(2+)</name>
        <dbReference type="ChEBI" id="CHEBI:18420"/>
        <label>1</label>
        <note>catalytic</note>
    </ligand>
</feature>
<dbReference type="Gene3D" id="3.40.190.80">
    <property type="match status" value="1"/>
</dbReference>
<keyword evidence="3 4" id="KW-0460">Magnesium</keyword>
<reference evidence="5 6" key="1">
    <citation type="journal article" date="2013" name="ISME J.">
        <title>Metabolic model for the filamentous 'Candidatus Microthrix parvicella' based on genomic and metagenomic analyses.</title>
        <authorList>
            <person name="Jon McIlroy S."/>
            <person name="Kristiansen R."/>
            <person name="Albertsen M."/>
            <person name="Michael Karst S."/>
            <person name="Rossetti S."/>
            <person name="Lund Nielsen J."/>
            <person name="Tandoi V."/>
            <person name="James Seviour R."/>
            <person name="Nielsen P.H."/>
        </authorList>
    </citation>
    <scope>NUCLEOTIDE SEQUENCE [LARGE SCALE GENOMIC DNA]</scope>
    <source>
        <strain evidence="5 6">RN1</strain>
    </source>
</reference>
<dbReference type="PROSITE" id="PS00629">
    <property type="entry name" value="IMP_1"/>
    <property type="match status" value="1"/>
</dbReference>
<protein>
    <submittedName>
        <fullName evidence="5">Putative Histidinol-phosphatase</fullName>
        <ecNumber evidence="5">3.1.3.15</ecNumber>
    </submittedName>
</protein>
<feature type="binding site" evidence="4">
    <location>
        <position position="92"/>
    </location>
    <ligand>
        <name>Mg(2+)</name>
        <dbReference type="ChEBI" id="CHEBI:18420"/>
        <label>1</label>
        <note>catalytic</note>
    </ligand>
</feature>
<dbReference type="Pfam" id="PF00459">
    <property type="entry name" value="Inositol_P"/>
    <property type="match status" value="1"/>
</dbReference>
<keyword evidence="1 4" id="KW-0479">Metal-binding</keyword>
<keyword evidence="6" id="KW-1185">Reference proteome</keyword>
<dbReference type="EC" id="3.1.3.15" evidence="5"/>
<feature type="binding site" evidence="4">
    <location>
        <position position="91"/>
    </location>
    <ligand>
        <name>Mg(2+)</name>
        <dbReference type="ChEBI" id="CHEBI:18420"/>
        <label>1</label>
        <note>catalytic</note>
    </ligand>
</feature>
<dbReference type="InterPro" id="IPR020583">
    <property type="entry name" value="Inositol_monoP_metal-BS"/>
</dbReference>
<dbReference type="PRINTS" id="PR00377">
    <property type="entry name" value="IMPHPHTASES"/>
</dbReference>
<dbReference type="Proteomes" id="UP000018291">
    <property type="component" value="Unassembled WGS sequence"/>
</dbReference>
<dbReference type="GO" id="GO:0006020">
    <property type="term" value="P:inositol metabolic process"/>
    <property type="evidence" value="ECO:0007669"/>
    <property type="project" value="TreeGrafter"/>
</dbReference>
<comment type="cofactor">
    <cofactor evidence="4">
        <name>Mg(2+)</name>
        <dbReference type="ChEBI" id="CHEBI:18420"/>
    </cofactor>
</comment>
<proteinExistence type="predicted"/>
<comment type="caution">
    <text evidence="5">The sequence shown here is derived from an EMBL/GenBank/DDBJ whole genome shotgun (WGS) entry which is preliminary data.</text>
</comment>
<dbReference type="STRING" id="1229780.BN381_100201"/>
<organism evidence="5 6">
    <name type="scientific">Candidatus Neomicrothrix parvicella RN1</name>
    <dbReference type="NCBI Taxonomy" id="1229780"/>
    <lineage>
        <taxon>Bacteria</taxon>
        <taxon>Bacillati</taxon>
        <taxon>Actinomycetota</taxon>
        <taxon>Acidimicrobiia</taxon>
        <taxon>Acidimicrobiales</taxon>
        <taxon>Microthrixaceae</taxon>
        <taxon>Candidatus Neomicrothrix</taxon>
    </lineage>
</organism>
<name>R4YW55_9ACTN</name>
<dbReference type="SUPFAM" id="SSF56655">
    <property type="entry name" value="Carbohydrate phosphatase"/>
    <property type="match status" value="1"/>
</dbReference>
<dbReference type="GO" id="GO:0046872">
    <property type="term" value="F:metal ion binding"/>
    <property type="evidence" value="ECO:0007669"/>
    <property type="project" value="UniProtKB-KW"/>
</dbReference>
<dbReference type="RefSeq" id="WP_012223577.1">
    <property type="nucleotide sequence ID" value="NZ_HG422565.1"/>
</dbReference>
<feature type="binding site" evidence="4">
    <location>
        <position position="73"/>
    </location>
    <ligand>
        <name>Mg(2+)</name>
        <dbReference type="ChEBI" id="CHEBI:18420"/>
        <label>1</label>
        <note>catalytic</note>
    </ligand>
</feature>
<dbReference type="HOGENOM" id="CLU_044118_4_0_11"/>
<evidence type="ECO:0000256" key="3">
    <source>
        <dbReference type="ARBA" id="ARBA00022842"/>
    </source>
</evidence>
<dbReference type="PANTHER" id="PTHR20854">
    <property type="entry name" value="INOSITOL MONOPHOSPHATASE"/>
    <property type="match status" value="1"/>
</dbReference>
<dbReference type="AlphaFoldDB" id="R4YW55"/>
<evidence type="ECO:0000256" key="4">
    <source>
        <dbReference type="PIRSR" id="PIRSR600760-2"/>
    </source>
</evidence>
<dbReference type="Gene3D" id="3.30.540.10">
    <property type="entry name" value="Fructose-1,6-Bisphosphatase, subunit A, domain 1"/>
    <property type="match status" value="1"/>
</dbReference>
<evidence type="ECO:0000313" key="6">
    <source>
        <dbReference type="Proteomes" id="UP000018291"/>
    </source>
</evidence>
<evidence type="ECO:0000313" key="5">
    <source>
        <dbReference type="EMBL" id="CCM62314.1"/>
    </source>
</evidence>
<dbReference type="EMBL" id="CANL01000002">
    <property type="protein sequence ID" value="CCM62314.1"/>
    <property type="molecule type" value="Genomic_DNA"/>
</dbReference>
<sequence>MTSIPPTDPDLLAAARRFAAEAGALTLEWFRGGDLDLEHKGDGTPVTAADKAAESRLRMRIGEFAPDDAILGEEEGATEGTSGRRWVVDPIDGTKAFTRGVPLYSTLVAVEDEHGPAVGVIELPALGQQVFAGRGLGCFVADADGERPARVSATGSLDAAMLTTSGFGSWSTDQVTAAHRSGATLRTWGDGYGYALAATGSVDAMIDPIVAEWDIAPMMVIITEAGGQFTSLNGHEGAIHGSGVASNGVLHDRLIDLLRT</sequence>
<evidence type="ECO:0000256" key="2">
    <source>
        <dbReference type="ARBA" id="ARBA00022801"/>
    </source>
</evidence>
<evidence type="ECO:0000256" key="1">
    <source>
        <dbReference type="ARBA" id="ARBA00022723"/>
    </source>
</evidence>
<gene>
    <name evidence="5" type="ORF">BN381_100201</name>
</gene>
<dbReference type="InterPro" id="IPR000760">
    <property type="entry name" value="Inositol_monophosphatase-like"/>
</dbReference>
<dbReference type="eggNOG" id="COG0483">
    <property type="taxonomic scope" value="Bacteria"/>
</dbReference>
<dbReference type="GO" id="GO:0007165">
    <property type="term" value="P:signal transduction"/>
    <property type="evidence" value="ECO:0007669"/>
    <property type="project" value="TreeGrafter"/>
</dbReference>
<dbReference type="PANTHER" id="PTHR20854:SF4">
    <property type="entry name" value="INOSITOL-1-MONOPHOSPHATASE-RELATED"/>
    <property type="match status" value="1"/>
</dbReference>
<feature type="binding site" evidence="4">
    <location>
        <position position="89"/>
    </location>
    <ligand>
        <name>Mg(2+)</name>
        <dbReference type="ChEBI" id="CHEBI:18420"/>
        <label>1</label>
        <note>catalytic</note>
    </ligand>
</feature>